<dbReference type="SUPFAM" id="SSF52266">
    <property type="entry name" value="SGNH hydrolase"/>
    <property type="match status" value="1"/>
</dbReference>
<name>A0AB34IPB5_PRYPA</name>
<evidence type="ECO:0000313" key="1">
    <source>
        <dbReference type="EMBL" id="KAL1504231.1"/>
    </source>
</evidence>
<comment type="caution">
    <text evidence="1">The sequence shown here is derived from an EMBL/GenBank/DDBJ whole genome shotgun (WGS) entry which is preliminary data.</text>
</comment>
<dbReference type="InterPro" id="IPR036514">
    <property type="entry name" value="SGNH_hydro_sf"/>
</dbReference>
<dbReference type="EMBL" id="JBGBPQ010000020">
    <property type="protein sequence ID" value="KAL1504231.1"/>
    <property type="molecule type" value="Genomic_DNA"/>
</dbReference>
<accession>A0AB34IPB5</accession>
<dbReference type="Gene3D" id="3.40.50.1110">
    <property type="entry name" value="SGNH hydrolase"/>
    <property type="match status" value="1"/>
</dbReference>
<proteinExistence type="predicted"/>
<gene>
    <name evidence="1" type="ORF">AB1Y20_010640</name>
</gene>
<dbReference type="PANTHER" id="PTHR34407">
    <property type="entry name" value="EXPRESSED PROTEIN"/>
    <property type="match status" value="1"/>
</dbReference>
<organism evidence="1 2">
    <name type="scientific">Prymnesium parvum</name>
    <name type="common">Toxic golden alga</name>
    <dbReference type="NCBI Taxonomy" id="97485"/>
    <lineage>
        <taxon>Eukaryota</taxon>
        <taxon>Haptista</taxon>
        <taxon>Haptophyta</taxon>
        <taxon>Prymnesiophyceae</taxon>
        <taxon>Prymnesiales</taxon>
        <taxon>Prymnesiaceae</taxon>
        <taxon>Prymnesium</taxon>
    </lineage>
</organism>
<protein>
    <recommendedName>
        <fullName evidence="3">SGNH hydrolase-type esterase domain-containing protein</fullName>
    </recommendedName>
</protein>
<dbReference type="AlphaFoldDB" id="A0AB34IPB5"/>
<evidence type="ECO:0008006" key="3">
    <source>
        <dbReference type="Google" id="ProtNLM"/>
    </source>
</evidence>
<dbReference type="Proteomes" id="UP001515480">
    <property type="component" value="Unassembled WGS sequence"/>
</dbReference>
<keyword evidence="2" id="KW-1185">Reference proteome</keyword>
<sequence length="425" mass="47619">MWVLCIFTAGIGVDHGVRQRSLLARDDLPPPQQGCGTPPIEVGVLGGSISWGAELEHRDAQRFSARLAARLHHATVHNRAMPSTGVAFPSFCIDEVLPEPVGVLVVEYNFNDAFGHDKISLNATNTTTEASLAMERLLRDVLLREKPPWLIIILAVCHLKWEKCENMHREVARHYADQDVVFISLERHGVRLPLTPWFNRTHHPTAAGHAEISRLLAAEIQHRVARSTPRPLRIECDKNEQPRFATLHYPSLPHPLLARPSWERAELPWHCLSCSYNSCNDLRPHTTTHFSLARVKSKSYDTDFGGKVGWTATERNSALSFILNSTRRGATVLLSMLCSYENVGSAIVRIRYLAGKAVEGDVLEEEQPWRAVGLRWGLRSSQQCVNLVGAAERDGPLQVELRVTSATTEHGRGLNQVKVFGVYWQ</sequence>
<dbReference type="CDD" id="cd00229">
    <property type="entry name" value="SGNH_hydrolase"/>
    <property type="match status" value="1"/>
</dbReference>
<reference evidence="1 2" key="1">
    <citation type="journal article" date="2024" name="Science">
        <title>Giant polyketide synthase enzymes in the biosynthesis of giant marine polyether toxins.</title>
        <authorList>
            <person name="Fallon T.R."/>
            <person name="Shende V.V."/>
            <person name="Wierzbicki I.H."/>
            <person name="Pendleton A.L."/>
            <person name="Watervoot N.F."/>
            <person name="Auber R.P."/>
            <person name="Gonzalez D.J."/>
            <person name="Wisecaver J.H."/>
            <person name="Moore B.S."/>
        </authorList>
    </citation>
    <scope>NUCLEOTIDE SEQUENCE [LARGE SCALE GENOMIC DNA]</scope>
    <source>
        <strain evidence="1 2">12B1</strain>
    </source>
</reference>
<dbReference type="PANTHER" id="PTHR34407:SF1">
    <property type="entry name" value="SGNH HYDROLASE-TYPE ESTERASE DOMAIN-CONTAINING PROTEIN"/>
    <property type="match status" value="1"/>
</dbReference>
<evidence type="ECO:0000313" key="2">
    <source>
        <dbReference type="Proteomes" id="UP001515480"/>
    </source>
</evidence>